<protein>
    <submittedName>
        <fullName evidence="2">Oligosaccharide repeat unit polymerase</fullName>
    </submittedName>
</protein>
<feature type="transmembrane region" description="Helical" evidence="1">
    <location>
        <begin position="125"/>
        <end position="145"/>
    </location>
</feature>
<feature type="transmembrane region" description="Helical" evidence="1">
    <location>
        <begin position="423"/>
        <end position="443"/>
    </location>
</feature>
<keyword evidence="1" id="KW-0472">Membrane</keyword>
<name>A0A1H8G4T3_9BACL</name>
<sequence>MVYIVIWLIVLAASVFLFQQASGRLSLVRPNLHSLIFYYSLLLSSFIGSLLIVLNIDHSYIIVKLIFQEKSRQIGFSLVCIVMVLLPLTMFVISKLSGFHPRHEFDRYWNSPVVESLSKREQDTFYRIFFALSVICLGSILYTFLRIEHVPIFEAFLNPDANLSELRIEAKEGFKGISAYLRNIFAIGLTPILSLIAYAYKVKTKEPKWAILFAVLFAASVLINIYDFQKSPVIFYIASFILLRMYLGKTKMSLKKFLVFVVLAFSYLLVMYASLGVKDAKEYLSYSSGPIGRIILTQIAPMYAYVDRYDEVYPFLEERGLPQALLELYHIDQVRSSRVLMEDLFPERIEAGTAGVLNTLYVGEAYATYGVPGVILGTIMIGVFIQLLYMVFLRLPKHPVFLSLFIYFMINIPRALVGGFSDLILNPVWFMLSAIVVSSYVFVQLRHRFIGYLGYRKERNT</sequence>
<feature type="transmembrane region" description="Helical" evidence="1">
    <location>
        <begin position="74"/>
        <end position="93"/>
    </location>
</feature>
<evidence type="ECO:0000313" key="2">
    <source>
        <dbReference type="EMBL" id="SEN38308.1"/>
    </source>
</evidence>
<organism evidence="2 3">
    <name type="scientific">Lihuaxuella thermophila</name>
    <dbReference type="NCBI Taxonomy" id="1173111"/>
    <lineage>
        <taxon>Bacteria</taxon>
        <taxon>Bacillati</taxon>
        <taxon>Bacillota</taxon>
        <taxon>Bacilli</taxon>
        <taxon>Bacillales</taxon>
        <taxon>Thermoactinomycetaceae</taxon>
        <taxon>Lihuaxuella</taxon>
    </lineage>
</organism>
<feature type="transmembrane region" description="Helical" evidence="1">
    <location>
        <begin position="399"/>
        <end position="417"/>
    </location>
</feature>
<dbReference type="STRING" id="1173111.SAMN05444955_11035"/>
<dbReference type="NCBIfam" id="TIGR04370">
    <property type="entry name" value="glyco_rpt_poly"/>
    <property type="match status" value="1"/>
</dbReference>
<proteinExistence type="predicted"/>
<dbReference type="AlphaFoldDB" id="A0A1H8G4T3"/>
<feature type="transmembrane region" description="Helical" evidence="1">
    <location>
        <begin position="180"/>
        <end position="200"/>
    </location>
</feature>
<keyword evidence="1" id="KW-1133">Transmembrane helix</keyword>
<feature type="transmembrane region" description="Helical" evidence="1">
    <location>
        <begin position="369"/>
        <end position="392"/>
    </location>
</feature>
<evidence type="ECO:0000313" key="3">
    <source>
        <dbReference type="Proteomes" id="UP000199695"/>
    </source>
</evidence>
<dbReference type="OrthoDB" id="6199500at2"/>
<feature type="transmembrane region" description="Helical" evidence="1">
    <location>
        <begin position="209"/>
        <end position="226"/>
    </location>
</feature>
<evidence type="ECO:0000256" key="1">
    <source>
        <dbReference type="SAM" id="Phobius"/>
    </source>
</evidence>
<reference evidence="2 3" key="1">
    <citation type="submission" date="2016-10" db="EMBL/GenBank/DDBJ databases">
        <authorList>
            <person name="de Groot N.N."/>
        </authorList>
    </citation>
    <scope>NUCLEOTIDE SEQUENCE [LARGE SCALE GENOMIC DNA]</scope>
    <source>
        <strain evidence="2 3">DSM 46701</strain>
    </source>
</reference>
<feature type="transmembrane region" description="Helical" evidence="1">
    <location>
        <begin position="6"/>
        <end position="23"/>
    </location>
</feature>
<keyword evidence="3" id="KW-1185">Reference proteome</keyword>
<keyword evidence="1" id="KW-0812">Transmembrane</keyword>
<gene>
    <name evidence="2" type="ORF">SAMN05444955_11035</name>
</gene>
<feature type="transmembrane region" description="Helical" evidence="1">
    <location>
        <begin position="257"/>
        <end position="275"/>
    </location>
</feature>
<feature type="transmembrane region" description="Helical" evidence="1">
    <location>
        <begin position="35"/>
        <end position="54"/>
    </location>
</feature>
<dbReference type="Proteomes" id="UP000199695">
    <property type="component" value="Unassembled WGS sequence"/>
</dbReference>
<feature type="transmembrane region" description="Helical" evidence="1">
    <location>
        <begin position="232"/>
        <end position="248"/>
    </location>
</feature>
<dbReference type="RefSeq" id="WP_089969494.1">
    <property type="nucleotide sequence ID" value="NZ_FOCQ01000010.1"/>
</dbReference>
<accession>A0A1H8G4T3</accession>
<dbReference type="EMBL" id="FOCQ01000010">
    <property type="protein sequence ID" value="SEN38308.1"/>
    <property type="molecule type" value="Genomic_DNA"/>
</dbReference>